<dbReference type="FunFam" id="1.25.40.10:FF:000225">
    <property type="entry name" value="Protein SMG7"/>
    <property type="match status" value="1"/>
</dbReference>
<dbReference type="AlphaFoldDB" id="A0AAD4RVE1"/>
<keyword evidence="1" id="KW-0677">Repeat</keyword>
<keyword evidence="5" id="KW-1185">Reference proteome</keyword>
<dbReference type="Proteomes" id="UP001202328">
    <property type="component" value="Unassembled WGS sequence"/>
</dbReference>
<dbReference type="GO" id="GO:0070034">
    <property type="term" value="F:telomerase RNA binding"/>
    <property type="evidence" value="ECO:0007669"/>
    <property type="project" value="TreeGrafter"/>
</dbReference>
<dbReference type="Pfam" id="PF10374">
    <property type="entry name" value="EST1"/>
    <property type="match status" value="1"/>
</dbReference>
<dbReference type="Gene3D" id="1.25.40.10">
    <property type="entry name" value="Tetratricopeptide repeat domain"/>
    <property type="match status" value="1"/>
</dbReference>
<evidence type="ECO:0000256" key="1">
    <source>
        <dbReference type="ARBA" id="ARBA00022737"/>
    </source>
</evidence>
<proteinExistence type="predicted"/>
<feature type="domain" description="Telomerase activating protein Est1-like N-terminal" evidence="3">
    <location>
        <begin position="71"/>
        <end position="193"/>
    </location>
</feature>
<feature type="domain" description="DNA/RNA-binding" evidence="2">
    <location>
        <begin position="206"/>
        <end position="540"/>
    </location>
</feature>
<dbReference type="GO" id="GO:0000184">
    <property type="term" value="P:nuclear-transcribed mRNA catabolic process, nonsense-mediated decay"/>
    <property type="evidence" value="ECO:0007669"/>
    <property type="project" value="TreeGrafter"/>
</dbReference>
<dbReference type="InterPro" id="IPR019458">
    <property type="entry name" value="Est1-like_N"/>
</dbReference>
<name>A0AAD4RVE1_9MAGN</name>
<sequence length="992" mass="110652">MTILMDNSAPSSRELVQRLHNKNIELENKRRKSAQARIPSDPNAWQQMRENYETIILEDHAFSEKHETEFALWQLHYRRIEELRAHFSAALASTGSTAAQVGKAPAPGRPDRIKKIRSQFKTFLSEATGFYHELIIKIRSKYGLPLGTLAEDSENQNILSKDGKKSIETKKGLISCHRCLIYLGDLARYKGLYGEGDSKARDYTTASSYYLQAASLWPSSGNPHHQLAILASYSGDDLLSVYRYFRSLAVDSPFSTARDNLVIAFEKNRQIYSQLAGDSKASSVSTTPVRSPAKVRGKGEKMHLSKDVTVETSSTKERVLSISEMYKAFCVRFVRLNGILFTRTSLETFTEVFSSVSSDIHELLSSGGEEVLNFGSDAAENSLVFVRLISILIFTVHNVSKETEGLSYAEILQRSVLLQNAYVVAFEFVGYIIKRCAQLRDPSSSYLLPGILIFVEWLACRPDIAAGSEMEEKQATARSVFWKNCISFLNKLILSGSVSGNDDADETCFFKMSKYDDGETCNRLALREDFELRGYVPLLPAQLILDFSRKYSTGSDGDRQERRVRIQRILAAVKALMDVVRIDHQTIYFDQKLNKFSIGVQPQTPDVSLLAISDMPKPNGMKQENLMLYMEGEEEDEEIVFKPTVAEKPIDVVVSLGLSTASVAHGPGGNVSKGELGNYFETYTSPVPSLSPQHALDDRTQSVPSYANVVPKHPQPINSSVPNWHTNQQDYFFSEMKNLSVVDNGNVMNAKSGESFNASTLPPMVSHTFPQNTSLIAGGMFTDQRKAAEAVVPSKFDAMYSGPNAESLTMKPSAALAANLRKSPVSRPVRHPGPPPGFSLPPKAVNEPVGGAGLKNEIPQLDDYRWLDEYQLSLSTNTMVPSNFINSSSHGYPHMINNINKSASASKSGFSPSCGELSGTAPMVRPFLRVRSLQHYRWWQEYMVVITLQPGVCQDCPLFKCYRVSIEAWMVLEYCRHLSLKQCRAYQTGEMN</sequence>
<dbReference type="PANTHER" id="PTHR15696:SF25">
    <property type="entry name" value="OS08G0305300 PROTEIN"/>
    <property type="match status" value="1"/>
</dbReference>
<dbReference type="Pfam" id="PF10373">
    <property type="entry name" value="EST1_DNA_bind"/>
    <property type="match status" value="1"/>
</dbReference>
<reference evidence="4" key="1">
    <citation type="submission" date="2022-04" db="EMBL/GenBank/DDBJ databases">
        <title>A functionally conserved STORR gene fusion in Papaver species that diverged 16.8 million years ago.</title>
        <authorList>
            <person name="Catania T."/>
        </authorList>
    </citation>
    <scope>NUCLEOTIDE SEQUENCE</scope>
    <source>
        <strain evidence="4">S-188037</strain>
    </source>
</reference>
<dbReference type="InterPro" id="IPR045153">
    <property type="entry name" value="Est1/Ebs1-like"/>
</dbReference>
<comment type="caution">
    <text evidence="4">The sequence shown here is derived from an EMBL/GenBank/DDBJ whole genome shotgun (WGS) entry which is preliminary data.</text>
</comment>
<dbReference type="InterPro" id="IPR011990">
    <property type="entry name" value="TPR-like_helical_dom_sf"/>
</dbReference>
<evidence type="ECO:0000259" key="2">
    <source>
        <dbReference type="Pfam" id="PF10373"/>
    </source>
</evidence>
<dbReference type="GO" id="GO:0042162">
    <property type="term" value="F:telomeric DNA binding"/>
    <property type="evidence" value="ECO:0007669"/>
    <property type="project" value="TreeGrafter"/>
</dbReference>
<dbReference type="InterPro" id="IPR018834">
    <property type="entry name" value="DNA/RNA-bd_Est1-type"/>
</dbReference>
<organism evidence="4 5">
    <name type="scientific">Papaver atlanticum</name>
    <dbReference type="NCBI Taxonomy" id="357466"/>
    <lineage>
        <taxon>Eukaryota</taxon>
        <taxon>Viridiplantae</taxon>
        <taxon>Streptophyta</taxon>
        <taxon>Embryophyta</taxon>
        <taxon>Tracheophyta</taxon>
        <taxon>Spermatophyta</taxon>
        <taxon>Magnoliopsida</taxon>
        <taxon>Ranunculales</taxon>
        <taxon>Papaveraceae</taxon>
        <taxon>Papaveroideae</taxon>
        <taxon>Papaver</taxon>
    </lineage>
</organism>
<evidence type="ECO:0000313" key="5">
    <source>
        <dbReference type="Proteomes" id="UP001202328"/>
    </source>
</evidence>
<accession>A0AAD4RVE1</accession>
<evidence type="ECO:0000313" key="4">
    <source>
        <dbReference type="EMBL" id="KAI3834897.1"/>
    </source>
</evidence>
<dbReference type="EMBL" id="JAJJMB010017781">
    <property type="protein sequence ID" value="KAI3834897.1"/>
    <property type="molecule type" value="Genomic_DNA"/>
</dbReference>
<evidence type="ECO:0000259" key="3">
    <source>
        <dbReference type="Pfam" id="PF10374"/>
    </source>
</evidence>
<dbReference type="GO" id="GO:0005697">
    <property type="term" value="C:telomerase holoenzyme complex"/>
    <property type="evidence" value="ECO:0007669"/>
    <property type="project" value="TreeGrafter"/>
</dbReference>
<protein>
    <recommendedName>
        <fullName evidence="6">Protein SMG7</fullName>
    </recommendedName>
</protein>
<gene>
    <name evidence="4" type="ORF">MKW98_016010</name>
</gene>
<dbReference type="PANTHER" id="PTHR15696">
    <property type="entry name" value="SMG-7 SUPPRESSOR WITH MORPHOLOGICAL EFFECT ON GENITALIA PROTEIN 7"/>
    <property type="match status" value="1"/>
</dbReference>
<evidence type="ECO:0008006" key="6">
    <source>
        <dbReference type="Google" id="ProtNLM"/>
    </source>
</evidence>
<dbReference type="SUPFAM" id="SSF48452">
    <property type="entry name" value="TPR-like"/>
    <property type="match status" value="1"/>
</dbReference>